<dbReference type="SUPFAM" id="SSF56784">
    <property type="entry name" value="HAD-like"/>
    <property type="match status" value="1"/>
</dbReference>
<keyword evidence="2" id="KW-1185">Reference proteome</keyword>
<dbReference type="EMBL" id="RHJS01000002">
    <property type="protein sequence ID" value="RRK34540.1"/>
    <property type="molecule type" value="Genomic_DNA"/>
</dbReference>
<dbReference type="AlphaFoldDB" id="A0A426DP82"/>
<evidence type="ECO:0000313" key="2">
    <source>
        <dbReference type="Proteomes" id="UP000274920"/>
    </source>
</evidence>
<accession>A0A426DP82</accession>
<dbReference type="InterPro" id="IPR036412">
    <property type="entry name" value="HAD-like_sf"/>
</dbReference>
<evidence type="ECO:0008006" key="3">
    <source>
        <dbReference type="Google" id="ProtNLM"/>
    </source>
</evidence>
<protein>
    <recommendedName>
        <fullName evidence="3">FCP1 homology domain-containing protein</fullName>
    </recommendedName>
</protein>
<proteinExistence type="predicted"/>
<name>A0A426DP82_9FIRM</name>
<organism evidence="1 2">
    <name type="scientific">Schaedlerella arabinosiphila</name>
    <dbReference type="NCBI Taxonomy" id="2044587"/>
    <lineage>
        <taxon>Bacteria</taxon>
        <taxon>Bacillati</taxon>
        <taxon>Bacillota</taxon>
        <taxon>Clostridia</taxon>
        <taxon>Lachnospirales</taxon>
        <taxon>Lachnospiraceae</taxon>
        <taxon>Schaedlerella</taxon>
    </lineage>
</organism>
<sequence length="122" mass="13999">MGKIILSTLPKTWIFDLDGTLLKHNGYKIDGLDTVLNGVKEYLDNIPAEDRILILTSRTSEYEQKTLDFLEKQMIRYDEILFNMPVGERIVVNDRKPSGLDMAVAVNVDRDQFVVPEIQTEL</sequence>
<gene>
    <name evidence="1" type="ORF">EBB54_26770</name>
</gene>
<comment type="caution">
    <text evidence="1">The sequence shown here is derived from an EMBL/GenBank/DDBJ whole genome shotgun (WGS) entry which is preliminary data.</text>
</comment>
<reference evidence="1" key="1">
    <citation type="submission" date="2018-10" db="EMBL/GenBank/DDBJ databases">
        <title>Schaedlerella arabinophila gen. nov. sp. nov., isolated from the mouse intestinal tract and comparative analysis with the genome of the closely related altered Schaedler flora strain ASF502.</title>
        <authorList>
            <person name="Miyake S."/>
            <person name="Soh M."/>
            <person name="Seedorf H."/>
        </authorList>
    </citation>
    <scope>NUCLEOTIDE SEQUENCE [LARGE SCALE GENOMIC DNA]</scope>
    <source>
        <strain evidence="1">DSM 106076</strain>
    </source>
</reference>
<evidence type="ECO:0000313" key="1">
    <source>
        <dbReference type="EMBL" id="RRK34540.1"/>
    </source>
</evidence>
<dbReference type="Gene3D" id="3.40.50.1000">
    <property type="entry name" value="HAD superfamily/HAD-like"/>
    <property type="match status" value="1"/>
</dbReference>
<dbReference type="RefSeq" id="WP_125129650.1">
    <property type="nucleotide sequence ID" value="NZ_RHJS01000002.1"/>
</dbReference>
<dbReference type="Proteomes" id="UP000274920">
    <property type="component" value="Unassembled WGS sequence"/>
</dbReference>
<dbReference type="InterPro" id="IPR023214">
    <property type="entry name" value="HAD_sf"/>
</dbReference>